<gene>
    <name evidence="5" type="ORF">SAMN06269117_10825</name>
</gene>
<keyword evidence="3" id="KW-0812">Transmembrane</keyword>
<reference evidence="5 6" key="1">
    <citation type="submission" date="2017-05" db="EMBL/GenBank/DDBJ databases">
        <authorList>
            <person name="Varghese N."/>
            <person name="Submissions S."/>
        </authorList>
    </citation>
    <scope>NUCLEOTIDE SEQUENCE [LARGE SCALE GENOMIC DNA]</scope>
    <source>
        <strain evidence="5 6">DSM 16304</strain>
    </source>
</reference>
<feature type="transmembrane region" description="Helical" evidence="3">
    <location>
        <begin position="117"/>
        <end position="138"/>
    </location>
</feature>
<dbReference type="InterPro" id="IPR029787">
    <property type="entry name" value="Nucleotide_cyclase"/>
</dbReference>
<evidence type="ECO:0000256" key="3">
    <source>
        <dbReference type="SAM" id="Phobius"/>
    </source>
</evidence>
<dbReference type="NCBIfam" id="TIGR00254">
    <property type="entry name" value="GGDEF"/>
    <property type="match status" value="1"/>
</dbReference>
<proteinExistence type="predicted"/>
<dbReference type="Gene3D" id="3.30.70.270">
    <property type="match status" value="1"/>
</dbReference>
<dbReference type="EMBL" id="FXTM01000008">
    <property type="protein sequence ID" value="SMO51256.1"/>
    <property type="molecule type" value="Genomic_DNA"/>
</dbReference>
<name>A0A521BVS0_9BACT</name>
<dbReference type="GO" id="GO:0052621">
    <property type="term" value="F:diguanylate cyclase activity"/>
    <property type="evidence" value="ECO:0007669"/>
    <property type="project" value="UniProtKB-EC"/>
</dbReference>
<dbReference type="CDD" id="cd01949">
    <property type="entry name" value="GGDEF"/>
    <property type="match status" value="1"/>
</dbReference>
<dbReference type="AlphaFoldDB" id="A0A521BVS0"/>
<feature type="transmembrane region" description="Helical" evidence="3">
    <location>
        <begin position="71"/>
        <end position="86"/>
    </location>
</feature>
<feature type="transmembrane region" description="Helical" evidence="3">
    <location>
        <begin position="91"/>
        <end position="111"/>
    </location>
</feature>
<accession>A0A521BVS0</accession>
<evidence type="ECO:0000313" key="6">
    <source>
        <dbReference type="Proteomes" id="UP000317315"/>
    </source>
</evidence>
<dbReference type="EC" id="2.7.7.65" evidence="1"/>
<protein>
    <recommendedName>
        <fullName evidence="1">diguanylate cyclase</fullName>
        <ecNumber evidence="1">2.7.7.65</ecNumber>
    </recommendedName>
</protein>
<keyword evidence="3" id="KW-1133">Transmembrane helix</keyword>
<dbReference type="SMART" id="SM00267">
    <property type="entry name" value="GGDEF"/>
    <property type="match status" value="1"/>
</dbReference>
<evidence type="ECO:0000313" key="5">
    <source>
        <dbReference type="EMBL" id="SMO51256.1"/>
    </source>
</evidence>
<dbReference type="InterPro" id="IPR050469">
    <property type="entry name" value="Diguanylate_Cyclase"/>
</dbReference>
<feature type="domain" description="GGDEF" evidence="4">
    <location>
        <begin position="194"/>
        <end position="331"/>
    </location>
</feature>
<dbReference type="OrthoDB" id="9759607at2"/>
<sequence>MADIFLPIDVKKTLLLIDFGLVLPAGILLFLLTYRIKNVNILELLFSILIIFVGLVNIIQCYFLPEGSRQWLFFGISLIILFSYAFQRFKYAIFSSLSLSLFYILMADLFIRLDKNTLLANILFLTVENLISVFCSYLKERTFIRDILLSVFTSQSNNELKILSYIDGLTGIPNRRFFEEQFEREWKRAMRTKRPISLLMIDIDFFKNFNDTLGHLEGDWVLREVARIISENLRKDMDIVARYGGEEFVVVLPETDAKEAKEVAERIRKAIESRCIEHPSSKVSKCVTVSIGIATITPEENQSKEILIKRADEALYEAKRKGRNRVEVFAKSES</sequence>
<feature type="transmembrane region" description="Helical" evidence="3">
    <location>
        <begin position="13"/>
        <end position="32"/>
    </location>
</feature>
<feature type="transmembrane region" description="Helical" evidence="3">
    <location>
        <begin position="44"/>
        <end position="65"/>
    </location>
</feature>
<evidence type="ECO:0000259" key="4">
    <source>
        <dbReference type="PROSITE" id="PS50887"/>
    </source>
</evidence>
<evidence type="ECO:0000256" key="1">
    <source>
        <dbReference type="ARBA" id="ARBA00012528"/>
    </source>
</evidence>
<dbReference type="GO" id="GO:0043709">
    <property type="term" value="P:cell adhesion involved in single-species biofilm formation"/>
    <property type="evidence" value="ECO:0007669"/>
    <property type="project" value="TreeGrafter"/>
</dbReference>
<dbReference type="InterPro" id="IPR043128">
    <property type="entry name" value="Rev_trsase/Diguanyl_cyclase"/>
</dbReference>
<dbReference type="SUPFAM" id="SSF55073">
    <property type="entry name" value="Nucleotide cyclase"/>
    <property type="match status" value="1"/>
</dbReference>
<dbReference type="PANTHER" id="PTHR45138:SF9">
    <property type="entry name" value="DIGUANYLATE CYCLASE DGCM-RELATED"/>
    <property type="match status" value="1"/>
</dbReference>
<dbReference type="FunFam" id="3.30.70.270:FF:000001">
    <property type="entry name" value="Diguanylate cyclase domain protein"/>
    <property type="match status" value="1"/>
</dbReference>
<organism evidence="5 6">
    <name type="scientific">Balnearium lithotrophicum</name>
    <dbReference type="NCBI Taxonomy" id="223788"/>
    <lineage>
        <taxon>Bacteria</taxon>
        <taxon>Pseudomonadati</taxon>
        <taxon>Aquificota</taxon>
        <taxon>Aquificia</taxon>
        <taxon>Desulfurobacteriales</taxon>
        <taxon>Desulfurobacteriaceae</taxon>
        <taxon>Balnearium</taxon>
    </lineage>
</organism>
<dbReference type="GO" id="GO:1902201">
    <property type="term" value="P:negative regulation of bacterial-type flagellum-dependent cell motility"/>
    <property type="evidence" value="ECO:0007669"/>
    <property type="project" value="TreeGrafter"/>
</dbReference>
<evidence type="ECO:0000256" key="2">
    <source>
        <dbReference type="ARBA" id="ARBA00034247"/>
    </source>
</evidence>
<comment type="catalytic activity">
    <reaction evidence="2">
        <text>2 GTP = 3',3'-c-di-GMP + 2 diphosphate</text>
        <dbReference type="Rhea" id="RHEA:24898"/>
        <dbReference type="ChEBI" id="CHEBI:33019"/>
        <dbReference type="ChEBI" id="CHEBI:37565"/>
        <dbReference type="ChEBI" id="CHEBI:58805"/>
        <dbReference type="EC" id="2.7.7.65"/>
    </reaction>
</comment>
<dbReference type="PROSITE" id="PS50887">
    <property type="entry name" value="GGDEF"/>
    <property type="match status" value="1"/>
</dbReference>
<dbReference type="Pfam" id="PF00990">
    <property type="entry name" value="GGDEF"/>
    <property type="match status" value="1"/>
</dbReference>
<dbReference type="InterPro" id="IPR000160">
    <property type="entry name" value="GGDEF_dom"/>
</dbReference>
<keyword evidence="3" id="KW-0472">Membrane</keyword>
<dbReference type="Proteomes" id="UP000317315">
    <property type="component" value="Unassembled WGS sequence"/>
</dbReference>
<dbReference type="PANTHER" id="PTHR45138">
    <property type="entry name" value="REGULATORY COMPONENTS OF SENSORY TRANSDUCTION SYSTEM"/>
    <property type="match status" value="1"/>
</dbReference>
<dbReference type="GO" id="GO:0005886">
    <property type="term" value="C:plasma membrane"/>
    <property type="evidence" value="ECO:0007669"/>
    <property type="project" value="TreeGrafter"/>
</dbReference>
<keyword evidence="6" id="KW-1185">Reference proteome</keyword>